<name>A0ABM1LG51_GEKJA</name>
<dbReference type="PROSITE" id="PS00678">
    <property type="entry name" value="WD_REPEATS_1"/>
    <property type="match status" value="1"/>
</dbReference>
<feature type="region of interest" description="Disordered" evidence="4">
    <location>
        <begin position="491"/>
        <end position="523"/>
    </location>
</feature>
<dbReference type="InterPro" id="IPR015943">
    <property type="entry name" value="WD40/YVTN_repeat-like_dom_sf"/>
</dbReference>
<evidence type="ECO:0000256" key="3">
    <source>
        <dbReference type="PROSITE-ProRule" id="PRU00221"/>
    </source>
</evidence>
<dbReference type="PROSITE" id="PS50294">
    <property type="entry name" value="WD_REPEATS_REGION"/>
    <property type="match status" value="1"/>
</dbReference>
<evidence type="ECO:0000256" key="4">
    <source>
        <dbReference type="SAM" id="MobiDB-lite"/>
    </source>
</evidence>
<dbReference type="SMART" id="SM00320">
    <property type="entry name" value="WD40"/>
    <property type="match status" value="8"/>
</dbReference>
<dbReference type="InterPro" id="IPR051242">
    <property type="entry name" value="WD-EF-hand_domain"/>
</dbReference>
<evidence type="ECO:0000313" key="6">
    <source>
        <dbReference type="RefSeq" id="XP_015284938.1"/>
    </source>
</evidence>
<dbReference type="PANTHER" id="PTHR44324">
    <property type="entry name" value="WD40 REPEAT DOMAIN 95"/>
    <property type="match status" value="1"/>
</dbReference>
<dbReference type="InterPro" id="IPR036322">
    <property type="entry name" value="WD40_repeat_dom_sf"/>
</dbReference>
<protein>
    <submittedName>
        <fullName evidence="6">WD repeat-containing protein 49</fullName>
    </submittedName>
</protein>
<dbReference type="PROSITE" id="PS50082">
    <property type="entry name" value="WD_REPEATS_2"/>
    <property type="match status" value="2"/>
</dbReference>
<evidence type="ECO:0000256" key="2">
    <source>
        <dbReference type="ARBA" id="ARBA00022737"/>
    </source>
</evidence>
<dbReference type="PRINTS" id="PR00320">
    <property type="entry name" value="GPROTEINBRPT"/>
</dbReference>
<evidence type="ECO:0000256" key="1">
    <source>
        <dbReference type="ARBA" id="ARBA00022574"/>
    </source>
</evidence>
<feature type="repeat" description="WD" evidence="3">
    <location>
        <begin position="220"/>
        <end position="261"/>
    </location>
</feature>
<gene>
    <name evidence="6" type="primary">WDR49</name>
</gene>
<dbReference type="Gene3D" id="2.130.10.10">
    <property type="entry name" value="YVTN repeat-like/Quinoprotein amine dehydrogenase"/>
    <property type="match status" value="3"/>
</dbReference>
<sequence>MVLKTGIIKASNGDTHIGTSYFGVAVAFTSKEVYFAELNSKQGFSCQYRLQGLEGTVICMNYWCNPHDGNEAILTLGDVCGQVQAIVFNTALISLFERPSNSQEDENVTMTINWQELVSGYHRCCYVLQHRLHDKEWVRQVAYSSSLDVFISVTTSSMNTLVLAWREKLSPRLTMTTFHVTQGVNSFDFHPRLNLIATAGVNRRVCLWNPYVTSKSAGVLEGHSDSVIAVQFITERKLLLSFAKDKVLRIWDIQHQLCIQRIAGSFPKSLDFHSVLYFDEPRGRLFISFNNQLTLLEMEPETGKSRVASHRKAVTCVLYNSVFKQVISSDTGSTVIFWLIDTGQKTKEFTRCHGNAEISTMALDGTETRLFTGSTDGTVKIWDFNGHCHHQLNAGRDRAVEISQILVLSRTILVLGWDRMITVFHLSSLTQSLVQPSDWKGGVQHQDDILCAAFLPPQTLVTGSSGGEIVVWNNSTENAYIKLNLNPGKTVTCSSESKKGSPTGRLSSRRHTLSVPCSSTSGSENGCAVTRLFFLEARENISVTGGANLVSCGAAGYVRFWNIQKSQLLGEFEAHGGMGSIIMTIDKASQYLITGDLAGWVKIWNIE</sequence>
<feature type="non-terminal residue" evidence="6">
    <location>
        <position position="607"/>
    </location>
</feature>
<dbReference type="GeneID" id="107125964"/>
<dbReference type="SUPFAM" id="SSF50978">
    <property type="entry name" value="WD40 repeat-like"/>
    <property type="match status" value="2"/>
</dbReference>
<evidence type="ECO:0000313" key="5">
    <source>
        <dbReference type="Proteomes" id="UP000694871"/>
    </source>
</evidence>
<accession>A0ABM1LG51</accession>
<dbReference type="PANTHER" id="PTHR44324:SF1">
    <property type="entry name" value="WD REPEAT-CONTAINING PROTEIN 49"/>
    <property type="match status" value="1"/>
</dbReference>
<keyword evidence="5" id="KW-1185">Reference proteome</keyword>
<keyword evidence="2" id="KW-0677">Repeat</keyword>
<organism evidence="5 6">
    <name type="scientific">Gekko japonicus</name>
    <name type="common">Schlegel's Japanese gecko</name>
    <dbReference type="NCBI Taxonomy" id="146911"/>
    <lineage>
        <taxon>Eukaryota</taxon>
        <taxon>Metazoa</taxon>
        <taxon>Chordata</taxon>
        <taxon>Craniata</taxon>
        <taxon>Vertebrata</taxon>
        <taxon>Euteleostomi</taxon>
        <taxon>Lepidosauria</taxon>
        <taxon>Squamata</taxon>
        <taxon>Bifurcata</taxon>
        <taxon>Gekkota</taxon>
        <taxon>Gekkonidae</taxon>
        <taxon>Gekkoninae</taxon>
        <taxon>Gekko</taxon>
    </lineage>
</organism>
<dbReference type="InterPro" id="IPR019775">
    <property type="entry name" value="WD40_repeat_CS"/>
</dbReference>
<dbReference type="Pfam" id="PF00400">
    <property type="entry name" value="WD40"/>
    <property type="match status" value="4"/>
</dbReference>
<dbReference type="RefSeq" id="XP_015284938.1">
    <property type="nucleotide sequence ID" value="XM_015429452.1"/>
</dbReference>
<reference evidence="6" key="1">
    <citation type="submission" date="2025-08" db="UniProtKB">
        <authorList>
            <consortium name="RefSeq"/>
        </authorList>
    </citation>
    <scope>IDENTIFICATION</scope>
</reference>
<feature type="repeat" description="WD" evidence="3">
    <location>
        <begin position="358"/>
        <end position="385"/>
    </location>
</feature>
<dbReference type="InterPro" id="IPR020472">
    <property type="entry name" value="WD40_PAC1"/>
</dbReference>
<proteinExistence type="predicted"/>
<dbReference type="Proteomes" id="UP000694871">
    <property type="component" value="Unplaced"/>
</dbReference>
<keyword evidence="1 3" id="KW-0853">WD repeat</keyword>
<dbReference type="InterPro" id="IPR001680">
    <property type="entry name" value="WD40_rpt"/>
</dbReference>